<evidence type="ECO:0000256" key="5">
    <source>
        <dbReference type="SAM" id="SignalP"/>
    </source>
</evidence>
<keyword evidence="2 4" id="KW-0479">Metal-binding</keyword>
<dbReference type="InterPro" id="IPR009056">
    <property type="entry name" value="Cyt_c-like_dom"/>
</dbReference>
<evidence type="ECO:0000256" key="3">
    <source>
        <dbReference type="ARBA" id="ARBA00023004"/>
    </source>
</evidence>
<protein>
    <recommendedName>
        <fullName evidence="6">Cytochrome c domain-containing protein</fullName>
    </recommendedName>
</protein>
<dbReference type="PROSITE" id="PS51007">
    <property type="entry name" value="CYTC"/>
    <property type="match status" value="1"/>
</dbReference>
<sequence>MVRRIISNRTGNGLSGPFAKAAALGLAAFLLGACAVESGSDASGPAAHGDYGAASVGLSYAREACASCHAVEAGKIESPDPAAPSFEALANRPDMTRQALAALLRSPHQSMPSLIVEADRVDDLAAYLASLGAAE</sequence>
<dbReference type="GO" id="GO:0009055">
    <property type="term" value="F:electron transfer activity"/>
    <property type="evidence" value="ECO:0007669"/>
    <property type="project" value="InterPro"/>
</dbReference>
<dbReference type="EMBL" id="PJCH01000001">
    <property type="protein sequence ID" value="PQA89467.1"/>
    <property type="molecule type" value="Genomic_DNA"/>
</dbReference>
<keyword evidence="1 4" id="KW-0349">Heme</keyword>
<dbReference type="RefSeq" id="WP_104828169.1">
    <property type="nucleotide sequence ID" value="NZ_PJCH01000001.1"/>
</dbReference>
<reference evidence="7 8" key="1">
    <citation type="submission" date="2017-12" db="EMBL/GenBank/DDBJ databases">
        <authorList>
            <person name="Hurst M.R.H."/>
        </authorList>
    </citation>
    <scope>NUCLEOTIDE SEQUENCE [LARGE SCALE GENOMIC DNA]</scope>
    <source>
        <strain evidence="7 8">SY-3-19</strain>
    </source>
</reference>
<dbReference type="Gene3D" id="1.10.760.10">
    <property type="entry name" value="Cytochrome c-like domain"/>
    <property type="match status" value="1"/>
</dbReference>
<evidence type="ECO:0000313" key="7">
    <source>
        <dbReference type="EMBL" id="PQA89467.1"/>
    </source>
</evidence>
<keyword evidence="3 4" id="KW-0408">Iron</keyword>
<feature type="chain" id="PRO_5015739764" description="Cytochrome c domain-containing protein" evidence="5">
    <location>
        <begin position="36"/>
        <end position="135"/>
    </location>
</feature>
<evidence type="ECO:0000256" key="4">
    <source>
        <dbReference type="PROSITE-ProRule" id="PRU00433"/>
    </source>
</evidence>
<dbReference type="GO" id="GO:0020037">
    <property type="term" value="F:heme binding"/>
    <property type="evidence" value="ECO:0007669"/>
    <property type="project" value="InterPro"/>
</dbReference>
<gene>
    <name evidence="7" type="ORF">CW354_00920</name>
</gene>
<dbReference type="Proteomes" id="UP000239504">
    <property type="component" value="Unassembled WGS sequence"/>
</dbReference>
<accession>A0A2S7KAF0</accession>
<evidence type="ECO:0000259" key="6">
    <source>
        <dbReference type="PROSITE" id="PS51007"/>
    </source>
</evidence>
<feature type="domain" description="Cytochrome c" evidence="6">
    <location>
        <begin position="52"/>
        <end position="132"/>
    </location>
</feature>
<dbReference type="AlphaFoldDB" id="A0A2S7KAF0"/>
<comment type="caution">
    <text evidence="7">The sequence shown here is derived from an EMBL/GenBank/DDBJ whole genome shotgun (WGS) entry which is preliminary data.</text>
</comment>
<dbReference type="InterPro" id="IPR036909">
    <property type="entry name" value="Cyt_c-like_dom_sf"/>
</dbReference>
<evidence type="ECO:0000313" key="8">
    <source>
        <dbReference type="Proteomes" id="UP000239504"/>
    </source>
</evidence>
<keyword evidence="8" id="KW-1185">Reference proteome</keyword>
<name>A0A2S7KAF0_9PROT</name>
<proteinExistence type="predicted"/>
<feature type="signal peptide" evidence="5">
    <location>
        <begin position="1"/>
        <end position="35"/>
    </location>
</feature>
<dbReference type="GO" id="GO:0046872">
    <property type="term" value="F:metal ion binding"/>
    <property type="evidence" value="ECO:0007669"/>
    <property type="project" value="UniProtKB-KW"/>
</dbReference>
<dbReference type="SUPFAM" id="SSF46626">
    <property type="entry name" value="Cytochrome c"/>
    <property type="match status" value="1"/>
</dbReference>
<evidence type="ECO:0000256" key="2">
    <source>
        <dbReference type="ARBA" id="ARBA00022723"/>
    </source>
</evidence>
<dbReference type="OrthoDB" id="7873796at2"/>
<organism evidence="7 8">
    <name type="scientific">Hyphococcus luteus</name>
    <dbReference type="NCBI Taxonomy" id="2058213"/>
    <lineage>
        <taxon>Bacteria</taxon>
        <taxon>Pseudomonadati</taxon>
        <taxon>Pseudomonadota</taxon>
        <taxon>Alphaproteobacteria</taxon>
        <taxon>Parvularculales</taxon>
        <taxon>Parvularculaceae</taxon>
        <taxon>Hyphococcus</taxon>
    </lineage>
</organism>
<evidence type="ECO:0000256" key="1">
    <source>
        <dbReference type="ARBA" id="ARBA00022617"/>
    </source>
</evidence>
<keyword evidence="5" id="KW-0732">Signal</keyword>
<dbReference type="PROSITE" id="PS51257">
    <property type="entry name" value="PROKAR_LIPOPROTEIN"/>
    <property type="match status" value="1"/>
</dbReference>